<feature type="transmembrane region" description="Helical" evidence="1">
    <location>
        <begin position="291"/>
        <end position="309"/>
    </location>
</feature>
<dbReference type="EMBL" id="QZJW01000043">
    <property type="protein sequence ID" value="RJO60637.1"/>
    <property type="molecule type" value="Genomic_DNA"/>
</dbReference>
<feature type="transmembrane region" description="Helical" evidence="1">
    <location>
        <begin position="321"/>
        <end position="339"/>
    </location>
</feature>
<sequence length="496" mass="56099">MNPNDKSSVFILFLVFLLSAGVYGLYGFNEYISYDSATTIYSGQRMAEGVPHYLSTIDNRGPIAPILAGFGAIFAKNFSIDSVLSIRAVFFLFSCLTVVSIFSFTRFLAQSNIAGFVGSLTFLSFQDFAFYAGSGPQIKSPMVLFETLCLFFTARNMWFWAGLNGSLAFLIWQPCGIFPAAAVAIAAFQPRDKRFSSVSKAVFGAFIPVLLICIYYIYYKALPDLIDGMLLFNLLYLVRPAFNIFSHIKQPADVLIIAYRVSLIQILIGLGMIFQLYFYRKQNNKSWIKTLFSDPFSAVFLTYPIPFIWSFLDFQGAPDFYIFLPYVCLGFGIFINYAVQKIYSNYNGGSLLTRYLAVMVLSIALLIIPVTTSLEYKNKDLVLQENAVIEMKKRFGDNFKLLSISGPELLVLMDVPNPNRYISLKFGFAHYIDRKYEGGFDGFISEIQEYNPDVIAVDSIKDAYSDRLIGWIESNYTKEVIGPFKVYVSNDILRSR</sequence>
<evidence type="ECO:0008006" key="4">
    <source>
        <dbReference type="Google" id="ProtNLM"/>
    </source>
</evidence>
<feature type="transmembrane region" description="Helical" evidence="1">
    <location>
        <begin position="167"/>
        <end position="189"/>
    </location>
</feature>
<dbReference type="AlphaFoldDB" id="A0A419DC43"/>
<accession>A0A419DC43</accession>
<comment type="caution">
    <text evidence="2">The sequence shown here is derived from an EMBL/GenBank/DDBJ whole genome shotgun (WGS) entry which is preliminary data.</text>
</comment>
<gene>
    <name evidence="2" type="ORF">C4544_04825</name>
</gene>
<proteinExistence type="predicted"/>
<keyword evidence="1" id="KW-0812">Transmembrane</keyword>
<keyword evidence="1" id="KW-1133">Transmembrane helix</keyword>
<feature type="transmembrane region" description="Helical" evidence="1">
    <location>
        <begin position="201"/>
        <end position="219"/>
    </location>
</feature>
<protein>
    <recommendedName>
        <fullName evidence="4">Glycosyltransferase RgtA/B/C/D-like domain-containing protein</fullName>
    </recommendedName>
</protein>
<keyword evidence="1" id="KW-0472">Membrane</keyword>
<feature type="transmembrane region" description="Helical" evidence="1">
    <location>
        <begin position="86"/>
        <end position="107"/>
    </location>
</feature>
<evidence type="ECO:0000313" key="2">
    <source>
        <dbReference type="EMBL" id="RJO60637.1"/>
    </source>
</evidence>
<organism evidence="2 3">
    <name type="scientific">candidate division WS5 bacterium</name>
    <dbReference type="NCBI Taxonomy" id="2093353"/>
    <lineage>
        <taxon>Bacteria</taxon>
        <taxon>candidate division WS5</taxon>
    </lineage>
</organism>
<feature type="transmembrane region" description="Helical" evidence="1">
    <location>
        <begin position="113"/>
        <end position="131"/>
    </location>
</feature>
<dbReference type="Proteomes" id="UP000285655">
    <property type="component" value="Unassembled WGS sequence"/>
</dbReference>
<feature type="transmembrane region" description="Helical" evidence="1">
    <location>
        <begin position="257"/>
        <end position="279"/>
    </location>
</feature>
<feature type="transmembrane region" description="Helical" evidence="1">
    <location>
        <begin position="351"/>
        <end position="370"/>
    </location>
</feature>
<reference evidence="2 3" key="1">
    <citation type="journal article" date="2017" name="ISME J.">
        <title>Energy and carbon metabolisms in a deep terrestrial subsurface fluid microbial community.</title>
        <authorList>
            <person name="Momper L."/>
            <person name="Jungbluth S.P."/>
            <person name="Lee M.D."/>
            <person name="Amend J.P."/>
        </authorList>
    </citation>
    <scope>NUCLEOTIDE SEQUENCE [LARGE SCALE GENOMIC DNA]</scope>
    <source>
        <strain evidence="2">SURF_29</strain>
    </source>
</reference>
<name>A0A419DC43_9BACT</name>
<evidence type="ECO:0000313" key="3">
    <source>
        <dbReference type="Proteomes" id="UP000285655"/>
    </source>
</evidence>
<evidence type="ECO:0000256" key="1">
    <source>
        <dbReference type="SAM" id="Phobius"/>
    </source>
</evidence>